<dbReference type="Gene3D" id="3.30.450.20">
    <property type="entry name" value="PAS domain"/>
    <property type="match status" value="2"/>
</dbReference>
<keyword evidence="7" id="KW-1185">Reference proteome</keyword>
<evidence type="ECO:0000256" key="1">
    <source>
        <dbReference type="SAM" id="MobiDB-lite"/>
    </source>
</evidence>
<dbReference type="RefSeq" id="WP_187719596.1">
    <property type="nucleotide sequence ID" value="NZ_JACTAH010000003.1"/>
</dbReference>
<dbReference type="NCBIfam" id="TIGR00254">
    <property type="entry name" value="GGDEF"/>
    <property type="match status" value="1"/>
</dbReference>
<dbReference type="InterPro" id="IPR029787">
    <property type="entry name" value="Nucleotide_cyclase"/>
</dbReference>
<dbReference type="PROSITE" id="PS50112">
    <property type="entry name" value="PAS"/>
    <property type="match status" value="1"/>
</dbReference>
<evidence type="ECO:0000259" key="4">
    <source>
        <dbReference type="PROSITE" id="PS50113"/>
    </source>
</evidence>
<dbReference type="CDD" id="cd01949">
    <property type="entry name" value="GGDEF"/>
    <property type="match status" value="1"/>
</dbReference>
<keyword evidence="2" id="KW-1133">Transmembrane helix</keyword>
<feature type="domain" description="PAC" evidence="4">
    <location>
        <begin position="181"/>
        <end position="233"/>
    </location>
</feature>
<feature type="domain" description="PAS" evidence="3">
    <location>
        <begin position="106"/>
        <end position="178"/>
    </location>
</feature>
<dbReference type="SMART" id="SM00091">
    <property type="entry name" value="PAS"/>
    <property type="match status" value="2"/>
</dbReference>
<dbReference type="PANTHER" id="PTHR44757">
    <property type="entry name" value="DIGUANYLATE CYCLASE DGCP"/>
    <property type="match status" value="1"/>
</dbReference>
<evidence type="ECO:0000256" key="2">
    <source>
        <dbReference type="SAM" id="Phobius"/>
    </source>
</evidence>
<dbReference type="InterPro" id="IPR000160">
    <property type="entry name" value="GGDEF_dom"/>
</dbReference>
<evidence type="ECO:0000313" key="6">
    <source>
        <dbReference type="EMBL" id="MBD8504777.1"/>
    </source>
</evidence>
<dbReference type="CDD" id="cd00130">
    <property type="entry name" value="PAS"/>
    <property type="match status" value="1"/>
</dbReference>
<keyword evidence="2" id="KW-0472">Membrane</keyword>
<evidence type="ECO:0000259" key="3">
    <source>
        <dbReference type="PROSITE" id="PS50112"/>
    </source>
</evidence>
<dbReference type="Proteomes" id="UP000603602">
    <property type="component" value="Unassembled WGS sequence"/>
</dbReference>
<reference evidence="7" key="1">
    <citation type="submission" date="2023-07" db="EMBL/GenBank/DDBJ databases">
        <title>Thauera sp. CAU 1555 isolated from sand of Yaerae Beach.</title>
        <authorList>
            <person name="Kim W."/>
        </authorList>
    </citation>
    <scope>NUCLEOTIDE SEQUENCE [LARGE SCALE GENOMIC DNA]</scope>
    <source>
        <strain evidence="7">CAU 1555</strain>
    </source>
</reference>
<feature type="transmembrane region" description="Helical" evidence="2">
    <location>
        <begin position="36"/>
        <end position="59"/>
    </location>
</feature>
<feature type="domain" description="GGDEF" evidence="5">
    <location>
        <begin position="417"/>
        <end position="550"/>
    </location>
</feature>
<comment type="caution">
    <text evidence="6">The sequence shown here is derived from an EMBL/GenBank/DDBJ whole genome shotgun (WGS) entry which is preliminary data.</text>
</comment>
<feature type="compositionally biased region" description="Basic and acidic residues" evidence="1">
    <location>
        <begin position="562"/>
        <end position="571"/>
    </location>
</feature>
<feature type="region of interest" description="Disordered" evidence="1">
    <location>
        <begin position="550"/>
        <end position="571"/>
    </location>
</feature>
<dbReference type="EMBL" id="JACYTO010000003">
    <property type="protein sequence ID" value="MBD8504777.1"/>
    <property type="molecule type" value="Genomic_DNA"/>
</dbReference>
<organism evidence="6 7">
    <name type="scientific">Thauera sedimentorum</name>
    <dbReference type="NCBI Taxonomy" id="2767595"/>
    <lineage>
        <taxon>Bacteria</taxon>
        <taxon>Pseudomonadati</taxon>
        <taxon>Pseudomonadota</taxon>
        <taxon>Betaproteobacteria</taxon>
        <taxon>Rhodocyclales</taxon>
        <taxon>Zoogloeaceae</taxon>
        <taxon>Thauera</taxon>
    </lineage>
</organism>
<dbReference type="InterPro" id="IPR013655">
    <property type="entry name" value="PAS_fold_3"/>
</dbReference>
<dbReference type="SUPFAM" id="SSF55073">
    <property type="entry name" value="Nucleotide cyclase"/>
    <property type="match status" value="1"/>
</dbReference>
<dbReference type="InterPro" id="IPR035965">
    <property type="entry name" value="PAS-like_dom_sf"/>
</dbReference>
<dbReference type="InterPro" id="IPR043128">
    <property type="entry name" value="Rev_trsase/Diguanyl_cyclase"/>
</dbReference>
<proteinExistence type="predicted"/>
<name>A0ABR9BEV7_9RHOO</name>
<dbReference type="InterPro" id="IPR000014">
    <property type="entry name" value="PAS"/>
</dbReference>
<keyword evidence="2" id="KW-0812">Transmembrane</keyword>
<dbReference type="PANTHER" id="PTHR44757:SF2">
    <property type="entry name" value="BIOFILM ARCHITECTURE MAINTENANCE PROTEIN MBAA"/>
    <property type="match status" value="1"/>
</dbReference>
<dbReference type="Pfam" id="PF00990">
    <property type="entry name" value="GGDEF"/>
    <property type="match status" value="1"/>
</dbReference>
<sequence length="571" mass="62500">MSGRLRGVVLSVLAAAGATLVSGAAALGGSVLGADAWPGITAAALVAGLFGGTTAYVWLGARGGGGLPSSAKPGDPGESGLLATHAAHGPAIRGRLTGVDSDAVAELRRLREVAEGVHGVEALFDADLRLEWISPSIQRLTGRTPGECLAAERFVDFLVHDSDRRYCLRTMQKVLARGQGEDFEMRFVQEGGQVCWVACHWRPLYLEDGTVGGLRMSAEDIQGRKEAEYKLLETVAQLRRAQALSENYLMRSNDERQRLSALLNVIRLGILFMDRDHRVLYYNRAMLDIWQLPVHENLIGVRDVVLESRVVGLLESPEAYFSHIREVVGRHEISDPFEIRLKDGRVLTDVSAVVEDGSQGRRGIGRVWIYEDVTEQRNTARKLVAMAERDPLTNLYNRRRFHEELERLLADAARREVKVGLLAIDLDGFKPINDEFGHQAGDEVLVTLAREVGGIIRRNELFFRLGGDEFGVLAPDADEEDLIGLARRIVEGIGALRFEFGGRPASLTASLGIAFYPDHATDGEALIAAADHAMYRSKNSGRNCWSVAERAGGESARMSTSGRDEPQTGEQ</sequence>
<evidence type="ECO:0000259" key="5">
    <source>
        <dbReference type="PROSITE" id="PS50887"/>
    </source>
</evidence>
<gene>
    <name evidence="6" type="ORF">IFO67_17940</name>
</gene>
<evidence type="ECO:0000313" key="7">
    <source>
        <dbReference type="Proteomes" id="UP000603602"/>
    </source>
</evidence>
<dbReference type="Pfam" id="PF08447">
    <property type="entry name" value="PAS_3"/>
    <property type="match status" value="1"/>
</dbReference>
<dbReference type="NCBIfam" id="TIGR00229">
    <property type="entry name" value="sensory_box"/>
    <property type="match status" value="1"/>
</dbReference>
<dbReference type="SMART" id="SM00267">
    <property type="entry name" value="GGDEF"/>
    <property type="match status" value="1"/>
</dbReference>
<dbReference type="SUPFAM" id="SSF55785">
    <property type="entry name" value="PYP-like sensor domain (PAS domain)"/>
    <property type="match status" value="2"/>
</dbReference>
<dbReference type="PROSITE" id="PS50113">
    <property type="entry name" value="PAC"/>
    <property type="match status" value="1"/>
</dbReference>
<dbReference type="InterPro" id="IPR052155">
    <property type="entry name" value="Biofilm_reg_signaling"/>
</dbReference>
<dbReference type="Pfam" id="PF12860">
    <property type="entry name" value="PAS_7"/>
    <property type="match status" value="1"/>
</dbReference>
<protein>
    <submittedName>
        <fullName evidence="6">Diguanylate cyclase</fullName>
    </submittedName>
</protein>
<accession>A0ABR9BEV7</accession>
<dbReference type="PROSITE" id="PS50887">
    <property type="entry name" value="GGDEF"/>
    <property type="match status" value="1"/>
</dbReference>
<dbReference type="Gene3D" id="3.30.70.270">
    <property type="match status" value="1"/>
</dbReference>
<dbReference type="InterPro" id="IPR000700">
    <property type="entry name" value="PAS-assoc_C"/>
</dbReference>